<keyword evidence="3" id="KW-0663">Pyridoxal phosphate</keyword>
<dbReference type="PANTHER" id="PTHR13693:SF100">
    <property type="entry name" value="8-AMINO-7-OXONONANOATE SYNTHASE"/>
    <property type="match status" value="1"/>
</dbReference>
<dbReference type="STRING" id="356305.SAMN05421841_4051"/>
<dbReference type="InterPro" id="IPR004839">
    <property type="entry name" value="Aminotransferase_I/II_large"/>
</dbReference>
<name>A0A1I0S3I0_9FLAO</name>
<evidence type="ECO:0000313" key="6">
    <source>
        <dbReference type="Proteomes" id="UP000199469"/>
    </source>
</evidence>
<dbReference type="AlphaFoldDB" id="A0A1I0S3I0"/>
<dbReference type="Gene3D" id="3.90.1150.10">
    <property type="entry name" value="Aspartate Aminotransferase, domain 1"/>
    <property type="match status" value="1"/>
</dbReference>
<dbReference type="InterPro" id="IPR015424">
    <property type="entry name" value="PyrdxlP-dep_Trfase"/>
</dbReference>
<dbReference type="Pfam" id="PF00155">
    <property type="entry name" value="Aminotran_1_2"/>
    <property type="match status" value="1"/>
</dbReference>
<evidence type="ECO:0000256" key="1">
    <source>
        <dbReference type="ARBA" id="ARBA00001933"/>
    </source>
</evidence>
<dbReference type="GO" id="GO:0008710">
    <property type="term" value="F:8-amino-7-oxononanoate synthase activity"/>
    <property type="evidence" value="ECO:0007669"/>
    <property type="project" value="TreeGrafter"/>
</dbReference>
<dbReference type="GO" id="GO:0009102">
    <property type="term" value="P:biotin biosynthetic process"/>
    <property type="evidence" value="ECO:0007669"/>
    <property type="project" value="TreeGrafter"/>
</dbReference>
<evidence type="ECO:0000256" key="3">
    <source>
        <dbReference type="ARBA" id="ARBA00022898"/>
    </source>
</evidence>
<reference evidence="6" key="1">
    <citation type="submission" date="2016-10" db="EMBL/GenBank/DDBJ databases">
        <authorList>
            <person name="Varghese N."/>
            <person name="Submissions S."/>
        </authorList>
    </citation>
    <scope>NUCLEOTIDE SEQUENCE [LARGE SCALE GENOMIC DNA]</scope>
    <source>
        <strain evidence="6">DSM 17724</strain>
    </source>
</reference>
<comment type="cofactor">
    <cofactor evidence="1">
        <name>pyridoxal 5'-phosphate</name>
        <dbReference type="ChEBI" id="CHEBI:597326"/>
    </cofactor>
</comment>
<keyword evidence="6" id="KW-1185">Reference proteome</keyword>
<sequence length="395" mass="43587">MYFLPEKHGKYPDFLLKRMDDFYANRLHKEWGGEHILRGAAPGEGSINLLSNDYLRLSVDSQVLASQSGSFDGAAHTPLMSASFIHGEAPQTVLERRLASFFGSESALLCQSGYVANLGLMQTLVEDMDVPVYIDMMAHMSIWNGIQMGNGKAVPFMHNDISHLEKRISQLGSGIIVVDSIYSTDGSIAPLRELAEIARTKNCTLIVDESHSFGTHGPNGKGLVEELGINDVVLFRTASLAKAFASRAGLILCPKEFGDYFNVTSKPQIFSSALMPFDINGLNAVLDLINSETGDERRVRLHRHSNQLKELLMETGIDVSESESQIIGLKAKSEYKMMLLKQTLDKEGIFGAPFCTPATAKKRPVLRFSLHSELQADELQHVAVSCKKAFLKHNI</sequence>
<feature type="domain" description="Aminotransferase class I/classII large" evidence="4">
    <location>
        <begin position="47"/>
        <end position="382"/>
    </location>
</feature>
<evidence type="ECO:0000256" key="2">
    <source>
        <dbReference type="ARBA" id="ARBA00022679"/>
    </source>
</evidence>
<dbReference type="Gene3D" id="3.40.640.10">
    <property type="entry name" value="Type I PLP-dependent aspartate aminotransferase-like (Major domain)"/>
    <property type="match status" value="1"/>
</dbReference>
<evidence type="ECO:0000259" key="4">
    <source>
        <dbReference type="Pfam" id="PF00155"/>
    </source>
</evidence>
<accession>A0A1I0S3I0</accession>
<evidence type="ECO:0000313" key="5">
    <source>
        <dbReference type="EMBL" id="SEW49222.1"/>
    </source>
</evidence>
<gene>
    <name evidence="5" type="ORF">SAMN05421841_4051</name>
</gene>
<dbReference type="SUPFAM" id="SSF53383">
    <property type="entry name" value="PLP-dependent transferases"/>
    <property type="match status" value="1"/>
</dbReference>
<dbReference type="EMBL" id="FOIU01000005">
    <property type="protein sequence ID" value="SEW49222.1"/>
    <property type="molecule type" value="Genomic_DNA"/>
</dbReference>
<dbReference type="Proteomes" id="UP000199469">
    <property type="component" value="Unassembled WGS sequence"/>
</dbReference>
<keyword evidence="2" id="KW-0808">Transferase</keyword>
<organism evidence="5 6">
    <name type="scientific">Chryseobacterium wanjuense</name>
    <dbReference type="NCBI Taxonomy" id="356305"/>
    <lineage>
        <taxon>Bacteria</taxon>
        <taxon>Pseudomonadati</taxon>
        <taxon>Bacteroidota</taxon>
        <taxon>Flavobacteriia</taxon>
        <taxon>Flavobacteriales</taxon>
        <taxon>Weeksellaceae</taxon>
        <taxon>Chryseobacterium group</taxon>
        <taxon>Chryseobacterium</taxon>
    </lineage>
</organism>
<protein>
    <submittedName>
        <fullName evidence="5">CAI-1 autoinducer synthase</fullName>
    </submittedName>
</protein>
<dbReference type="GO" id="GO:0030170">
    <property type="term" value="F:pyridoxal phosphate binding"/>
    <property type="evidence" value="ECO:0007669"/>
    <property type="project" value="InterPro"/>
</dbReference>
<dbReference type="NCBIfam" id="NF005526">
    <property type="entry name" value="PRK07179.1"/>
    <property type="match status" value="1"/>
</dbReference>
<dbReference type="InterPro" id="IPR015421">
    <property type="entry name" value="PyrdxlP-dep_Trfase_major"/>
</dbReference>
<dbReference type="InterPro" id="IPR050087">
    <property type="entry name" value="AON_synthase_class-II"/>
</dbReference>
<dbReference type="InterPro" id="IPR015422">
    <property type="entry name" value="PyrdxlP-dep_Trfase_small"/>
</dbReference>
<dbReference type="PANTHER" id="PTHR13693">
    <property type="entry name" value="CLASS II AMINOTRANSFERASE/8-AMINO-7-OXONONANOATE SYNTHASE"/>
    <property type="match status" value="1"/>
</dbReference>
<proteinExistence type="predicted"/>